<organism evidence="2 3">
    <name type="scientific">Leclercia barmai</name>
    <dbReference type="NCBI Taxonomy" id="2785629"/>
    <lineage>
        <taxon>Bacteria</taxon>
        <taxon>Pseudomonadati</taxon>
        <taxon>Pseudomonadota</taxon>
        <taxon>Gammaproteobacteria</taxon>
        <taxon>Enterobacterales</taxon>
        <taxon>Enterobacteriaceae</taxon>
        <taxon>Leclercia</taxon>
    </lineage>
</organism>
<evidence type="ECO:0000259" key="1">
    <source>
        <dbReference type="Pfam" id="PF15599"/>
    </source>
</evidence>
<evidence type="ECO:0000313" key="2">
    <source>
        <dbReference type="EMBL" id="MBZ0059736.1"/>
    </source>
</evidence>
<comment type="caution">
    <text evidence="2">The sequence shown here is derived from an EMBL/GenBank/DDBJ whole genome shotgun (WGS) entry which is preliminary data.</text>
</comment>
<evidence type="ECO:0000313" key="3">
    <source>
        <dbReference type="Proteomes" id="UP000706580"/>
    </source>
</evidence>
<gene>
    <name evidence="2" type="ORF">ITX56_18385</name>
</gene>
<accession>A0ABS7S2F0</accession>
<dbReference type="RefSeq" id="WP_223075371.1">
    <property type="nucleotide sequence ID" value="NZ_JADMNK010000011.1"/>
</dbReference>
<feature type="domain" description="Immunity protein 63" evidence="1">
    <location>
        <begin position="47"/>
        <end position="126"/>
    </location>
</feature>
<dbReference type="EMBL" id="JADMNK010000011">
    <property type="protein sequence ID" value="MBZ0059736.1"/>
    <property type="molecule type" value="Genomic_DNA"/>
</dbReference>
<dbReference type="Pfam" id="PF15599">
    <property type="entry name" value="Imm63"/>
    <property type="match status" value="1"/>
</dbReference>
<protein>
    <recommendedName>
        <fullName evidence="1">Immunity protein 63 domain-containing protein</fullName>
    </recommendedName>
</protein>
<reference evidence="2 3" key="1">
    <citation type="submission" date="2020-11" db="EMBL/GenBank/DDBJ databases">
        <title>Draft Genome of Enterobacter sp. strain EMC7.</title>
        <authorList>
            <person name="Barman P."/>
            <person name="Sinha S."/>
            <person name="Sen S."/>
            <person name="Chakraborty R."/>
        </authorList>
    </citation>
    <scope>NUCLEOTIDE SEQUENCE [LARGE SCALE GENOMIC DNA]</scope>
    <source>
        <strain evidence="2 3">EMC7</strain>
    </source>
</reference>
<proteinExistence type="predicted"/>
<keyword evidence="3" id="KW-1185">Reference proteome</keyword>
<dbReference type="InterPro" id="IPR028952">
    <property type="entry name" value="Imm63"/>
</dbReference>
<dbReference type="Proteomes" id="UP000706580">
    <property type="component" value="Unassembled WGS sequence"/>
</dbReference>
<sequence length="131" mass="15115">MKNIEQLRAELFRIGEKMGGGVRPNHYFTIPDSPDGLATPYLEIHGEEYHFVVAERGIEIARKVTLSDDEILYWFVDCGVVALAAEYAALNSAPDKEFRHVYFRKQYSLLLSIKPEWATRKRKELTEILRG</sequence>
<name>A0ABS7S2F0_9ENTR</name>